<name>A0A9Q3BVT6_9BASI</name>
<keyword evidence="2" id="KW-1185">Reference proteome</keyword>
<organism evidence="1 2">
    <name type="scientific">Austropuccinia psidii MF-1</name>
    <dbReference type="NCBI Taxonomy" id="1389203"/>
    <lineage>
        <taxon>Eukaryota</taxon>
        <taxon>Fungi</taxon>
        <taxon>Dikarya</taxon>
        <taxon>Basidiomycota</taxon>
        <taxon>Pucciniomycotina</taxon>
        <taxon>Pucciniomycetes</taxon>
        <taxon>Pucciniales</taxon>
        <taxon>Sphaerophragmiaceae</taxon>
        <taxon>Austropuccinia</taxon>
    </lineage>
</organism>
<sequence>MKISKRASTLPLPINFSTNPTFTVFNLPSQHQQPWNRSRNYQPEHELFPIKATSPYNQYPMPSLSTRPNFSHEFTSQLSSYWKQDIPMDIKNLQLMSETYSSQAKQISPFPNPSHYTDEHLAYLPPPVPPIPNAIQQNPTNSV</sequence>
<dbReference type="EMBL" id="AVOT02003010">
    <property type="protein sequence ID" value="MBW0472218.1"/>
    <property type="molecule type" value="Genomic_DNA"/>
</dbReference>
<gene>
    <name evidence="1" type="ORF">O181_011933</name>
</gene>
<evidence type="ECO:0000313" key="2">
    <source>
        <dbReference type="Proteomes" id="UP000765509"/>
    </source>
</evidence>
<accession>A0A9Q3BVT6</accession>
<comment type="caution">
    <text evidence="1">The sequence shown here is derived from an EMBL/GenBank/DDBJ whole genome shotgun (WGS) entry which is preliminary data.</text>
</comment>
<reference evidence="1" key="1">
    <citation type="submission" date="2021-03" db="EMBL/GenBank/DDBJ databases">
        <title>Draft genome sequence of rust myrtle Austropuccinia psidii MF-1, a brazilian biotype.</title>
        <authorList>
            <person name="Quecine M.C."/>
            <person name="Pachon D.M.R."/>
            <person name="Bonatelli M.L."/>
            <person name="Correr F.H."/>
            <person name="Franceschini L.M."/>
            <person name="Leite T.F."/>
            <person name="Margarido G.R.A."/>
            <person name="Almeida C.A."/>
            <person name="Ferrarezi J.A."/>
            <person name="Labate C.A."/>
        </authorList>
    </citation>
    <scope>NUCLEOTIDE SEQUENCE</scope>
    <source>
        <strain evidence="1">MF-1</strain>
    </source>
</reference>
<dbReference type="AlphaFoldDB" id="A0A9Q3BVT6"/>
<proteinExistence type="predicted"/>
<protein>
    <submittedName>
        <fullName evidence="1">Uncharacterized protein</fullName>
    </submittedName>
</protein>
<dbReference type="Proteomes" id="UP000765509">
    <property type="component" value="Unassembled WGS sequence"/>
</dbReference>
<evidence type="ECO:0000313" key="1">
    <source>
        <dbReference type="EMBL" id="MBW0472218.1"/>
    </source>
</evidence>